<organism evidence="1 2">
    <name type="scientific">Durio zibethinus</name>
    <name type="common">Durian</name>
    <dbReference type="NCBI Taxonomy" id="66656"/>
    <lineage>
        <taxon>Eukaryota</taxon>
        <taxon>Viridiplantae</taxon>
        <taxon>Streptophyta</taxon>
        <taxon>Embryophyta</taxon>
        <taxon>Tracheophyta</taxon>
        <taxon>Spermatophyta</taxon>
        <taxon>Magnoliopsida</taxon>
        <taxon>eudicotyledons</taxon>
        <taxon>Gunneridae</taxon>
        <taxon>Pentapetalae</taxon>
        <taxon>rosids</taxon>
        <taxon>malvids</taxon>
        <taxon>Malvales</taxon>
        <taxon>Malvaceae</taxon>
        <taxon>Helicteroideae</taxon>
        <taxon>Durio</taxon>
    </lineage>
</organism>
<keyword evidence="1" id="KW-1185">Reference proteome</keyword>
<proteinExistence type="predicted"/>
<sequence>MHRGKTFQARVLKRMVQVGYLDIKMALLTVRQPLYLRLNRPEHADGLSYLLSFSGLGLGENNKLNQVGKESTFKGTWVWERESKIWEVCEEMERWAMKIRIELQ</sequence>
<dbReference type="GeneID" id="111301644"/>
<evidence type="ECO:0000313" key="2">
    <source>
        <dbReference type="RefSeq" id="XP_022753194.1"/>
    </source>
</evidence>
<reference evidence="2" key="1">
    <citation type="submission" date="2025-08" db="UniProtKB">
        <authorList>
            <consortium name="RefSeq"/>
        </authorList>
    </citation>
    <scope>IDENTIFICATION</scope>
    <source>
        <tissue evidence="2">Fruit stalk</tissue>
    </source>
</reference>
<dbReference type="AlphaFoldDB" id="A0A6P5ZK66"/>
<name>A0A6P5ZK66_DURZI</name>
<evidence type="ECO:0000313" key="1">
    <source>
        <dbReference type="Proteomes" id="UP000515121"/>
    </source>
</evidence>
<dbReference type="OrthoDB" id="2017226at2759"/>
<gene>
    <name evidence="2" type="primary">LOC111301644</name>
</gene>
<accession>A0A6P5ZK66</accession>
<dbReference type="KEGG" id="dzi:111301644"/>
<dbReference type="Proteomes" id="UP000515121">
    <property type="component" value="Unplaced"/>
</dbReference>
<protein>
    <submittedName>
        <fullName evidence="2">Uncharacterized protein LOC111301644</fullName>
    </submittedName>
</protein>
<dbReference type="RefSeq" id="XP_022753194.1">
    <property type="nucleotide sequence ID" value="XM_022897459.1"/>
</dbReference>